<dbReference type="Proteomes" id="UP000192582">
    <property type="component" value="Unassembled WGS sequence"/>
</dbReference>
<accession>A0A1W1VHP1</accession>
<keyword evidence="2" id="KW-0677">Repeat</keyword>
<dbReference type="SMART" id="SM00247">
    <property type="entry name" value="XTALbg"/>
    <property type="match status" value="1"/>
</dbReference>
<evidence type="ECO:0000256" key="1">
    <source>
        <dbReference type="ARBA" id="ARBA00009646"/>
    </source>
</evidence>
<dbReference type="Pfam" id="PF16483">
    <property type="entry name" value="Glyco_hydro_64"/>
    <property type="match status" value="2"/>
</dbReference>
<evidence type="ECO:0000256" key="2">
    <source>
        <dbReference type="ARBA" id="ARBA00022737"/>
    </source>
</evidence>
<dbReference type="InterPro" id="IPR037398">
    <property type="entry name" value="Glyco_hydro_64_fam"/>
</dbReference>
<dbReference type="AlphaFoldDB" id="A0A1W1VHP1"/>
<feature type="chain" id="PRO_5012686978" evidence="3">
    <location>
        <begin position="22"/>
        <end position="547"/>
    </location>
</feature>
<dbReference type="CDD" id="cd09214">
    <property type="entry name" value="GH64-like"/>
    <property type="match status" value="1"/>
</dbReference>
<reference evidence="6 7" key="1">
    <citation type="submission" date="2017-04" db="EMBL/GenBank/DDBJ databases">
        <authorList>
            <person name="Afonso C.L."/>
            <person name="Miller P.J."/>
            <person name="Scott M.A."/>
            <person name="Spackman E."/>
            <person name="Goraichik I."/>
            <person name="Dimitrov K.M."/>
            <person name="Suarez D.L."/>
            <person name="Swayne D.E."/>
        </authorList>
    </citation>
    <scope>NUCLEOTIDE SEQUENCE [LARGE SCALE GENOMIC DNA]</scope>
    <source>
        <strain evidence="6 7">KR-140</strain>
    </source>
</reference>
<evidence type="ECO:0000313" key="6">
    <source>
        <dbReference type="EMBL" id="SMB92848.1"/>
    </source>
</evidence>
<comment type="similarity">
    <text evidence="1">Belongs to the beta/gamma-crystallin family.</text>
</comment>
<dbReference type="PANTHER" id="PTHR38165:SF1">
    <property type="entry name" value="GLUCANASE B"/>
    <property type="match status" value="1"/>
</dbReference>
<dbReference type="Gene3D" id="2.60.20.10">
    <property type="entry name" value="Crystallins"/>
    <property type="match status" value="1"/>
</dbReference>
<evidence type="ECO:0000259" key="4">
    <source>
        <dbReference type="PROSITE" id="PS52005"/>
    </source>
</evidence>
<sequence length="547" mass="58762">MKMSWRFVVLSALSLSLAACGQGTPQVASAGLHAAATDYTNGVDVSGSTATIWFKSNVNTTWVDIHYTVNAGAQQNVRMTYNSATGRYEQKQTVGTGNVIKYSFTYNNGTAAYDSVAYSYTVGSSSGLACFYTDGNYTGTSFCASSDSGYVGADYNDKISSLKVQSGYQVVMYNDVNYGGTSKTFTGDVSFVGSDFNDIASSFRIVKTSSTGSIGSIAASSVPAPTGSGVMSLKVMNGTNGAYADSQIYWGVLGINPANGRWSYLDRAGNLQPVSTALNDATGHLTKNGVNYANIYNRISDAAWVSMPRITSGRMFLCVGTPCYIKTFDTGFAGPDVNNATDPNRDIYFDFVEFTVDATGYHGNTTRVDAFGFPVQHRLVNKAGNYDRTVGEPENETRAGIFSAFKVEVPTNFAHLATVQAPYRIVAPLFGEFRAGGPQGNYFDSYVNAVWTGATKPTTQNVLLCNGPLAETSGACAGLNRHVYQNTAAWNTPSQYYLAAPANYYAQFWHKHGIGGLAYGFAYDDYNQQASYLEVGDPKGLIVRVGW</sequence>
<dbReference type="PROSITE" id="PS51257">
    <property type="entry name" value="PROKAR_LIPOPROTEIN"/>
    <property type="match status" value="1"/>
</dbReference>
<dbReference type="GO" id="GO:0030246">
    <property type="term" value="F:carbohydrate binding"/>
    <property type="evidence" value="ECO:0007669"/>
    <property type="project" value="UniProtKB-UniRule"/>
</dbReference>
<dbReference type="SUPFAM" id="SSF49695">
    <property type="entry name" value="gamma-Crystallin-like"/>
    <property type="match status" value="1"/>
</dbReference>
<dbReference type="InterPro" id="IPR047569">
    <property type="entry name" value="CBM56"/>
</dbReference>
<evidence type="ECO:0000259" key="5">
    <source>
        <dbReference type="PROSITE" id="PS52006"/>
    </source>
</evidence>
<organism evidence="6 7">
    <name type="scientific">Deinococcus hopiensis KR-140</name>
    <dbReference type="NCBI Taxonomy" id="695939"/>
    <lineage>
        <taxon>Bacteria</taxon>
        <taxon>Thermotogati</taxon>
        <taxon>Deinococcota</taxon>
        <taxon>Deinococci</taxon>
        <taxon>Deinococcales</taxon>
        <taxon>Deinococcaceae</taxon>
        <taxon>Deinococcus</taxon>
    </lineage>
</organism>
<evidence type="ECO:0000313" key="7">
    <source>
        <dbReference type="Proteomes" id="UP000192582"/>
    </source>
</evidence>
<feature type="signal peptide" evidence="3">
    <location>
        <begin position="1"/>
        <end position="21"/>
    </location>
</feature>
<dbReference type="EMBL" id="FWWU01000009">
    <property type="protein sequence ID" value="SMB92848.1"/>
    <property type="molecule type" value="Genomic_DNA"/>
</dbReference>
<dbReference type="InterPro" id="IPR037176">
    <property type="entry name" value="Osmotin/thaumatin-like_sf"/>
</dbReference>
<dbReference type="OrthoDB" id="5513218at2"/>
<evidence type="ECO:0000256" key="3">
    <source>
        <dbReference type="SAM" id="SignalP"/>
    </source>
</evidence>
<keyword evidence="7" id="KW-1185">Reference proteome</keyword>
<keyword evidence="3" id="KW-0732">Signal</keyword>
<name>A0A1W1VHP1_9DEIO</name>
<proteinExistence type="inferred from homology"/>
<feature type="domain" description="GH64" evidence="5">
    <location>
        <begin position="228"/>
        <end position="547"/>
    </location>
</feature>
<dbReference type="STRING" id="695939.SAMN00790413_01747"/>
<dbReference type="PROSITE" id="PS52006">
    <property type="entry name" value="GH64"/>
    <property type="match status" value="1"/>
</dbReference>
<dbReference type="PANTHER" id="PTHR38165">
    <property type="match status" value="1"/>
</dbReference>
<gene>
    <name evidence="6" type="ORF">SAMN00790413_01747</name>
</gene>
<dbReference type="Pfam" id="PF03995">
    <property type="entry name" value="Inhibitor_I36"/>
    <property type="match status" value="1"/>
</dbReference>
<dbReference type="Pfam" id="PF22184">
    <property type="entry name" value="CBM_56"/>
    <property type="match status" value="1"/>
</dbReference>
<dbReference type="InterPro" id="IPR001064">
    <property type="entry name" value="Beta/gamma_crystallin"/>
</dbReference>
<dbReference type="RefSeq" id="WP_139806921.1">
    <property type="nucleotide sequence ID" value="NZ_FWWU01000009.1"/>
</dbReference>
<dbReference type="InterPro" id="IPR011024">
    <property type="entry name" value="G_crystallin-like"/>
</dbReference>
<dbReference type="Gene3D" id="2.60.110.10">
    <property type="entry name" value="Thaumatin"/>
    <property type="match status" value="2"/>
</dbReference>
<protein>
    <submittedName>
        <fullName evidence="6">Peptidase inhibitor family I36</fullName>
    </submittedName>
</protein>
<dbReference type="InterPro" id="IPR032477">
    <property type="entry name" value="Glyco_hydro_64"/>
</dbReference>
<feature type="domain" description="CBM56" evidence="4">
    <location>
        <begin position="34"/>
        <end position="122"/>
    </location>
</feature>
<dbReference type="PROSITE" id="PS52005">
    <property type="entry name" value="CBM56"/>
    <property type="match status" value="1"/>
</dbReference>